<dbReference type="Proteomes" id="UP000570595">
    <property type="component" value="Unassembled WGS sequence"/>
</dbReference>
<protein>
    <submittedName>
        <fullName evidence="2">Uncharacterized protein</fullName>
    </submittedName>
</protein>
<keyword evidence="1" id="KW-1133">Transmembrane helix</keyword>
<evidence type="ECO:0000256" key="1">
    <source>
        <dbReference type="SAM" id="Phobius"/>
    </source>
</evidence>
<comment type="caution">
    <text evidence="2">The sequence shown here is derived from an EMBL/GenBank/DDBJ whole genome shotgun (WGS) entry which is preliminary data.</text>
</comment>
<accession>A0A7J6KTQ3</accession>
<name>A0A7J6KTQ3_PEROL</name>
<gene>
    <name evidence="2" type="ORF">FOZ61_000873</name>
</gene>
<evidence type="ECO:0000313" key="3">
    <source>
        <dbReference type="Proteomes" id="UP000570595"/>
    </source>
</evidence>
<evidence type="ECO:0000313" key="2">
    <source>
        <dbReference type="EMBL" id="KAF4649876.1"/>
    </source>
</evidence>
<organism evidence="2 3">
    <name type="scientific">Perkinsus olseni</name>
    <name type="common">Perkinsus atlanticus</name>
    <dbReference type="NCBI Taxonomy" id="32597"/>
    <lineage>
        <taxon>Eukaryota</taxon>
        <taxon>Sar</taxon>
        <taxon>Alveolata</taxon>
        <taxon>Perkinsozoa</taxon>
        <taxon>Perkinsea</taxon>
        <taxon>Perkinsida</taxon>
        <taxon>Perkinsidae</taxon>
        <taxon>Perkinsus</taxon>
    </lineage>
</organism>
<reference evidence="2 3" key="1">
    <citation type="submission" date="2020-04" db="EMBL/GenBank/DDBJ databases">
        <title>Perkinsus olseni comparative genomics.</title>
        <authorList>
            <person name="Bogema D.R."/>
        </authorList>
    </citation>
    <scope>NUCLEOTIDE SEQUENCE [LARGE SCALE GENOMIC DNA]</scope>
    <source>
        <strain evidence="2">ATCC PRA-179</strain>
    </source>
</reference>
<dbReference type="EMBL" id="JABAHT010001184">
    <property type="protein sequence ID" value="KAF4649876.1"/>
    <property type="molecule type" value="Genomic_DNA"/>
</dbReference>
<keyword evidence="1" id="KW-0812">Transmembrane</keyword>
<feature type="non-terminal residue" evidence="2">
    <location>
        <position position="1"/>
    </location>
</feature>
<proteinExistence type="predicted"/>
<sequence>YRFGGAAPPTTRVLTIQRRHGRLPLEVLRLWEQFPIVSLTSPYLGMATIQTLLLPLLVATAFAFRIEYQYNWSENYRITFDFDPSSDIKIKTECFDPSGPHGRSPYSTKTSTFPIDGGRCFHYYHMTLESEAMFESYRKDVKKSCGLSLPKKAFHDIFLFSGLLVINLDQKAQLALKPVG</sequence>
<keyword evidence="1" id="KW-0472">Membrane</keyword>
<dbReference type="AlphaFoldDB" id="A0A7J6KTQ3"/>
<feature type="transmembrane region" description="Helical" evidence="1">
    <location>
        <begin position="43"/>
        <end position="64"/>
    </location>
</feature>